<keyword evidence="15 16" id="KW-0472">Membrane</keyword>
<evidence type="ECO:0000256" key="2">
    <source>
        <dbReference type="ARBA" id="ARBA00006024"/>
    </source>
</evidence>
<dbReference type="InterPro" id="IPR001757">
    <property type="entry name" value="P_typ_ATPase"/>
</dbReference>
<evidence type="ECO:0000256" key="7">
    <source>
        <dbReference type="ARBA" id="ARBA00022741"/>
    </source>
</evidence>
<dbReference type="Gene3D" id="3.40.50.1000">
    <property type="entry name" value="HAD superfamily/HAD-like"/>
    <property type="match status" value="1"/>
</dbReference>
<evidence type="ECO:0000256" key="10">
    <source>
        <dbReference type="ARBA" id="ARBA00022842"/>
    </source>
</evidence>
<feature type="transmembrane region" description="Helical" evidence="16">
    <location>
        <begin position="154"/>
        <end position="175"/>
    </location>
</feature>
<dbReference type="InterPro" id="IPR044492">
    <property type="entry name" value="P_typ_ATPase_HD_dom"/>
</dbReference>
<proteinExistence type="inferred from homology"/>
<dbReference type="NCBIfam" id="TIGR01511">
    <property type="entry name" value="ATPase-IB1_Cu"/>
    <property type="match status" value="1"/>
</dbReference>
<feature type="transmembrane region" description="Helical" evidence="16">
    <location>
        <begin position="440"/>
        <end position="463"/>
    </location>
</feature>
<dbReference type="InterPro" id="IPR027256">
    <property type="entry name" value="P-typ_ATPase_IB"/>
</dbReference>
<evidence type="ECO:0000256" key="1">
    <source>
        <dbReference type="ARBA" id="ARBA00004127"/>
    </source>
</evidence>
<protein>
    <submittedName>
        <fullName evidence="18">Cu+-exporting ATPase</fullName>
    </submittedName>
</protein>
<keyword evidence="3" id="KW-0813">Transport</keyword>
<dbReference type="Gene3D" id="3.40.1110.10">
    <property type="entry name" value="Calcium-transporting ATPase, cytoplasmic domain N"/>
    <property type="match status" value="1"/>
</dbReference>
<organism evidence="18 19">
    <name type="scientific">Yoonia maritima</name>
    <dbReference type="NCBI Taxonomy" id="1435347"/>
    <lineage>
        <taxon>Bacteria</taxon>
        <taxon>Pseudomonadati</taxon>
        <taxon>Pseudomonadota</taxon>
        <taxon>Alphaproteobacteria</taxon>
        <taxon>Rhodobacterales</taxon>
        <taxon>Paracoccaceae</taxon>
        <taxon>Yoonia</taxon>
    </lineage>
</organism>
<dbReference type="NCBIfam" id="TIGR01525">
    <property type="entry name" value="ATPase-IB_hvy"/>
    <property type="match status" value="1"/>
</dbReference>
<evidence type="ECO:0000256" key="13">
    <source>
        <dbReference type="ARBA" id="ARBA00023008"/>
    </source>
</evidence>
<evidence type="ECO:0000256" key="12">
    <source>
        <dbReference type="ARBA" id="ARBA00022989"/>
    </source>
</evidence>
<evidence type="ECO:0000256" key="11">
    <source>
        <dbReference type="ARBA" id="ARBA00022967"/>
    </source>
</evidence>
<dbReference type="SUPFAM" id="SSF55008">
    <property type="entry name" value="HMA, heavy metal-associated domain"/>
    <property type="match status" value="2"/>
</dbReference>
<dbReference type="InterPro" id="IPR036412">
    <property type="entry name" value="HAD-like_sf"/>
</dbReference>
<reference evidence="18 19" key="1">
    <citation type="submission" date="2018-03" db="EMBL/GenBank/DDBJ databases">
        <title>Genomic Encyclopedia of Archaeal and Bacterial Type Strains, Phase II (KMG-II): from individual species to whole genera.</title>
        <authorList>
            <person name="Goeker M."/>
        </authorList>
    </citation>
    <scope>NUCLEOTIDE SEQUENCE [LARGE SCALE GENOMIC DNA]</scope>
    <source>
        <strain evidence="18 19">DSM 101533</strain>
    </source>
</reference>
<dbReference type="SFLD" id="SFLDS00003">
    <property type="entry name" value="Haloacid_Dehalogenase"/>
    <property type="match status" value="1"/>
</dbReference>
<dbReference type="PANTHER" id="PTHR43520">
    <property type="entry name" value="ATP7, ISOFORM B"/>
    <property type="match status" value="1"/>
</dbReference>
<evidence type="ECO:0000256" key="4">
    <source>
        <dbReference type="ARBA" id="ARBA00022692"/>
    </source>
</evidence>
<dbReference type="SFLD" id="SFLDG00002">
    <property type="entry name" value="C1.7:_P-type_atpase_like"/>
    <property type="match status" value="1"/>
</dbReference>
<dbReference type="InterPro" id="IPR018303">
    <property type="entry name" value="ATPase_P-typ_P_site"/>
</dbReference>
<dbReference type="GO" id="GO:0016887">
    <property type="term" value="F:ATP hydrolysis activity"/>
    <property type="evidence" value="ECO:0007669"/>
    <property type="project" value="InterPro"/>
</dbReference>
<dbReference type="Pfam" id="PF00122">
    <property type="entry name" value="E1-E2_ATPase"/>
    <property type="match status" value="1"/>
</dbReference>
<dbReference type="GO" id="GO:0005524">
    <property type="term" value="F:ATP binding"/>
    <property type="evidence" value="ECO:0007669"/>
    <property type="project" value="UniProtKB-UniRule"/>
</dbReference>
<dbReference type="GO" id="GO:0012505">
    <property type="term" value="C:endomembrane system"/>
    <property type="evidence" value="ECO:0007669"/>
    <property type="project" value="UniProtKB-SubCell"/>
</dbReference>
<evidence type="ECO:0000256" key="5">
    <source>
        <dbReference type="ARBA" id="ARBA00022723"/>
    </source>
</evidence>
<dbReference type="CDD" id="cd00371">
    <property type="entry name" value="HMA"/>
    <property type="match status" value="2"/>
</dbReference>
<evidence type="ECO:0000256" key="14">
    <source>
        <dbReference type="ARBA" id="ARBA00023065"/>
    </source>
</evidence>
<dbReference type="PROSITE" id="PS01047">
    <property type="entry name" value="HMA_1"/>
    <property type="match status" value="1"/>
</dbReference>
<dbReference type="InterPro" id="IPR006121">
    <property type="entry name" value="HMA_dom"/>
</dbReference>
<evidence type="ECO:0000256" key="3">
    <source>
        <dbReference type="ARBA" id="ARBA00022448"/>
    </source>
</evidence>
<dbReference type="NCBIfam" id="TIGR00003">
    <property type="entry name" value="copper ion binding protein"/>
    <property type="match status" value="1"/>
</dbReference>
<dbReference type="Gene3D" id="2.70.150.10">
    <property type="entry name" value="Calcium-transporting ATPase, cytoplasmic transduction domain A"/>
    <property type="match status" value="1"/>
</dbReference>
<keyword evidence="10" id="KW-0460">Magnesium</keyword>
<comment type="caution">
    <text evidence="18">The sequence shown here is derived from an EMBL/GenBank/DDBJ whole genome shotgun (WGS) entry which is preliminary data.</text>
</comment>
<dbReference type="Gene3D" id="3.30.70.100">
    <property type="match status" value="2"/>
</dbReference>
<dbReference type="Proteomes" id="UP000238007">
    <property type="component" value="Unassembled WGS sequence"/>
</dbReference>
<sequence length="807" mass="83278">MGHTAELRFGVDGMSCASCVGRAEKAISAVSGVTQARVNLANASATVDLNGADAGRAMVSALRAAGYPALPSKLRFEIIGMTCASCVGRVERALLETPGVITASVNLANGTATVTTLTDAATLQQAVSNAGYEAKVLEGASRTDDRQGKEATQVFRNFLIAAALTIPVFVLEMGGHMFPAFHHFIARTIGTQTSWAIQFILATVVLMGPGRVFFAKGIPALRRLSPDMNSLVVMGAGAAWVYSTVALFAPALLPATARSVYFEAAAVIVTLILLGRWLEARAKGQTGNAIKRLINLRPSTARLLRNAEEVDVPVDEIVRDDTIVLRPGERVATDGVVQSGTSFVDESMVTGEPIPVEKSKGDTVVGGTVNGNGALQIRATAVGAETMLSQIIAMVEDAQSARLPVQDLVNKITQWFVPGIMAIAVLTVIVWLIFGPSPVLSYALVAGVSVLIIACPCAMGLATPTSIMVGTGRAADLGVLFRQGDALQALQGVGVVAFDKTGTLTMGKPVLTDIQPVTGDKAEFLQTVAAVESLSEHPLAQAIVAGASRPLPAVTDFASIPGHGLRAVVEGRVVLVGAARLLTREGIDPSPLEQAAQELASAGKTPIMVAIDGAPAGVIGVADTVRPSAKATVAGLNARGIRVVMITGDAERTAKAIGAELEVTDVFAEVLPEGKGDVIRQLQENGSKVAFVGDGINDAPALATAEVGIAIGTGTDVAVESADVVLMSGDPAGVLNGIVISRATMANIKENLVWAFGYNVLLVPVAAGVLYPIWGVLLSPGLAAGAMALSSVLVVTNALRLRWVKGA</sequence>
<gene>
    <name evidence="18" type="ORF">CLV80_104122</name>
</gene>
<evidence type="ECO:0000256" key="6">
    <source>
        <dbReference type="ARBA" id="ARBA00022737"/>
    </source>
</evidence>
<keyword evidence="4 16" id="KW-0812">Transmembrane</keyword>
<name>A0A2T0W0L5_9RHOB</name>
<dbReference type="GO" id="GO:0005886">
    <property type="term" value="C:plasma membrane"/>
    <property type="evidence" value="ECO:0007669"/>
    <property type="project" value="UniProtKB-SubCell"/>
</dbReference>
<dbReference type="PRINTS" id="PR00943">
    <property type="entry name" value="CUATPASE"/>
</dbReference>
<accession>A0A2T0W0L5</accession>
<evidence type="ECO:0000256" key="8">
    <source>
        <dbReference type="ARBA" id="ARBA00022796"/>
    </source>
</evidence>
<dbReference type="SUPFAM" id="SSF56784">
    <property type="entry name" value="HAD-like"/>
    <property type="match status" value="1"/>
</dbReference>
<keyword evidence="6" id="KW-0677">Repeat</keyword>
<dbReference type="InterPro" id="IPR023299">
    <property type="entry name" value="ATPase_P-typ_cyto_dom_N"/>
</dbReference>
<keyword evidence="11" id="KW-1278">Translocase</keyword>
<dbReference type="GO" id="GO:0043682">
    <property type="term" value="F:P-type divalent copper transporter activity"/>
    <property type="evidence" value="ECO:0007669"/>
    <property type="project" value="TreeGrafter"/>
</dbReference>
<dbReference type="NCBIfam" id="TIGR01494">
    <property type="entry name" value="ATPase_P-type"/>
    <property type="match status" value="1"/>
</dbReference>
<keyword evidence="7 16" id="KW-0547">Nucleotide-binding</keyword>
<dbReference type="InterPro" id="IPR023298">
    <property type="entry name" value="ATPase_P-typ_TM_dom_sf"/>
</dbReference>
<dbReference type="InterPro" id="IPR006122">
    <property type="entry name" value="HMA_Cu_ion-bd"/>
</dbReference>
<evidence type="ECO:0000256" key="9">
    <source>
        <dbReference type="ARBA" id="ARBA00022840"/>
    </source>
</evidence>
<feature type="domain" description="HMA" evidence="17">
    <location>
        <begin position="72"/>
        <end position="135"/>
    </location>
</feature>
<keyword evidence="8" id="KW-0187">Copper transport</keyword>
<keyword evidence="13" id="KW-0186">Copper</keyword>
<feature type="transmembrane region" description="Helical" evidence="16">
    <location>
        <begin position="752"/>
        <end position="774"/>
    </location>
</feature>
<keyword evidence="9 16" id="KW-0067">ATP-binding</keyword>
<dbReference type="OrthoDB" id="9807843at2"/>
<keyword evidence="19" id="KW-1185">Reference proteome</keyword>
<feature type="transmembrane region" description="Helical" evidence="16">
    <location>
        <begin position="230"/>
        <end position="253"/>
    </location>
</feature>
<dbReference type="AlphaFoldDB" id="A0A2T0W0L5"/>
<feature type="transmembrane region" description="Helical" evidence="16">
    <location>
        <begin position="195"/>
        <end position="218"/>
    </location>
</feature>
<dbReference type="GO" id="GO:0055070">
    <property type="term" value="P:copper ion homeostasis"/>
    <property type="evidence" value="ECO:0007669"/>
    <property type="project" value="TreeGrafter"/>
</dbReference>
<dbReference type="PANTHER" id="PTHR43520:SF8">
    <property type="entry name" value="P-TYPE CU(+) TRANSPORTER"/>
    <property type="match status" value="1"/>
</dbReference>
<evidence type="ECO:0000313" key="18">
    <source>
        <dbReference type="EMBL" id="PRY78158.1"/>
    </source>
</evidence>
<keyword evidence="5 16" id="KW-0479">Metal-binding</keyword>
<dbReference type="InterPro" id="IPR017969">
    <property type="entry name" value="Heavy-metal-associated_CS"/>
</dbReference>
<feature type="transmembrane region" description="Helical" evidence="16">
    <location>
        <begin position="415"/>
        <end position="434"/>
    </location>
</feature>
<dbReference type="CDD" id="cd02094">
    <property type="entry name" value="P-type_ATPase_Cu-like"/>
    <property type="match status" value="1"/>
</dbReference>
<dbReference type="Pfam" id="PF00702">
    <property type="entry name" value="Hydrolase"/>
    <property type="match status" value="1"/>
</dbReference>
<dbReference type="RefSeq" id="WP_106356409.1">
    <property type="nucleotide sequence ID" value="NZ_PVTP01000004.1"/>
</dbReference>
<dbReference type="SFLD" id="SFLDF00027">
    <property type="entry name" value="p-type_atpase"/>
    <property type="match status" value="1"/>
</dbReference>
<evidence type="ECO:0000313" key="19">
    <source>
        <dbReference type="Proteomes" id="UP000238007"/>
    </source>
</evidence>
<evidence type="ECO:0000256" key="15">
    <source>
        <dbReference type="ARBA" id="ARBA00023136"/>
    </source>
</evidence>
<keyword evidence="16" id="KW-1003">Cell membrane</keyword>
<dbReference type="Pfam" id="PF00403">
    <property type="entry name" value="HMA"/>
    <property type="match status" value="2"/>
</dbReference>
<evidence type="ECO:0000256" key="16">
    <source>
        <dbReference type="RuleBase" id="RU362081"/>
    </source>
</evidence>
<dbReference type="PRINTS" id="PR00119">
    <property type="entry name" value="CATATPASE"/>
</dbReference>
<dbReference type="InterPro" id="IPR008250">
    <property type="entry name" value="ATPase_P-typ_transduc_dom_A_sf"/>
</dbReference>
<dbReference type="InterPro" id="IPR023214">
    <property type="entry name" value="HAD_sf"/>
</dbReference>
<dbReference type="FunFam" id="3.30.70.100:FF:000001">
    <property type="entry name" value="ATPase copper transporting beta"/>
    <property type="match status" value="1"/>
</dbReference>
<dbReference type="InterPro" id="IPR059000">
    <property type="entry name" value="ATPase_P-type_domA"/>
</dbReference>
<feature type="transmembrane region" description="Helical" evidence="16">
    <location>
        <begin position="259"/>
        <end position="278"/>
    </location>
</feature>
<dbReference type="SUPFAM" id="SSF81653">
    <property type="entry name" value="Calcium ATPase, transduction domain A"/>
    <property type="match status" value="1"/>
</dbReference>
<comment type="similarity">
    <text evidence="2 16">Belongs to the cation transport ATPase (P-type) (TC 3.A.3) family. Type IB subfamily.</text>
</comment>
<dbReference type="FunFam" id="2.70.150.10:FF:000002">
    <property type="entry name" value="Copper-transporting ATPase 1, putative"/>
    <property type="match status" value="1"/>
</dbReference>
<comment type="subcellular location">
    <subcellularLocation>
        <location evidence="16">Cell membrane</location>
    </subcellularLocation>
    <subcellularLocation>
        <location evidence="1">Endomembrane system</location>
        <topology evidence="1">Multi-pass membrane protein</topology>
    </subcellularLocation>
</comment>
<dbReference type="PROSITE" id="PS50846">
    <property type="entry name" value="HMA_2"/>
    <property type="match status" value="2"/>
</dbReference>
<feature type="domain" description="HMA" evidence="17">
    <location>
        <begin position="5"/>
        <end position="70"/>
    </location>
</feature>
<evidence type="ECO:0000259" key="17">
    <source>
        <dbReference type="PROSITE" id="PS50846"/>
    </source>
</evidence>
<keyword evidence="14" id="KW-0406">Ion transport</keyword>
<dbReference type="PROSITE" id="PS00154">
    <property type="entry name" value="ATPASE_E1_E2"/>
    <property type="match status" value="1"/>
</dbReference>
<dbReference type="SUPFAM" id="SSF81665">
    <property type="entry name" value="Calcium ATPase, transmembrane domain M"/>
    <property type="match status" value="1"/>
</dbReference>
<dbReference type="InterPro" id="IPR036163">
    <property type="entry name" value="HMA_dom_sf"/>
</dbReference>
<dbReference type="EMBL" id="PVTP01000004">
    <property type="protein sequence ID" value="PRY78158.1"/>
    <property type="molecule type" value="Genomic_DNA"/>
</dbReference>
<keyword evidence="12 16" id="KW-1133">Transmembrane helix</keyword>
<feature type="transmembrane region" description="Helical" evidence="16">
    <location>
        <begin position="780"/>
        <end position="799"/>
    </location>
</feature>
<dbReference type="GO" id="GO:0005507">
    <property type="term" value="F:copper ion binding"/>
    <property type="evidence" value="ECO:0007669"/>
    <property type="project" value="InterPro"/>
</dbReference>